<dbReference type="STRING" id="226505.SAMN05444394_0763"/>
<dbReference type="SUPFAM" id="SSF69318">
    <property type="entry name" value="Integrin alpha N-terminal domain"/>
    <property type="match status" value="3"/>
</dbReference>
<dbReference type="PANTHER" id="PTHR16026:SF0">
    <property type="entry name" value="CARTILAGE ACIDIC PROTEIN 1"/>
    <property type="match status" value="1"/>
</dbReference>
<sequence length="1095" mass="121270">MNFLFKSKTSIIVLGILVYITQGNTLLAQSANTPLFAKISTKKAGVTFKNQLKEDQKNNILRYEYFYNGGGVAVGDLDNDGLEDLFFTGNMSPNKVFRNLGNWKFEDKTKSAGVAGKEVWTTGVSMADVNADGLLDIYVCYSGKGSPEFRKNELWINQGDFTFSEEAEKYGLADPSNSTQAVFFDFDRDGDLDMFLLNHHIEVINELEFSEVKNIRHPYAGDKLYRNDQGKFIDISEQAGIKGSALGFGLGVVVSDINQDGWPDLLVTNDYIEPDYLYMNQKDGTFSDQMKEYFQHISHFSMGADISDINNDGNLDIYTLDMLPEDNERQKLLYGPENYEQYALMIQEGFHHQNMRNMLQLNQGDGNFAEIGQLANISNSDWSWSALFFDATNSGNKDLFISNGYFRDYTNRDFLKYKGDYYFQQAIAKEKADTLHLVTSMTSTPVHNYIFENQGNLDFKDRSDDWGMDEKGFSSGAVYADLDNDGDLDLVVSNLNDFASLYENKSGKSNWIQLSLSSQGQNTFGIGAKVEISSDTETQTLEVQPVRGFQSSVSPRIHAGIGNDQQINKIEISWPDGTIQTIQNIQPNQFITINKENTSSTESVEATAPLLSKSSNTPPYSPIPPTFNDFKRQPLMLTMASYIHPILASGDLNKDGNPEVFVGGEKGNPGKIYSLSEGKWTEYAGFRSSPEFTDAVAIFEDFNGDGNQDLFLGSGGYHDYIGSDDALNDRLYLNNGTGKLVRQSSYPTYKFSTGTAQSIDINGDGAADLFVGAKLIPGRYPIIPASKVLINDGKGNFTDQTSSYLPEEGKIGMITGSEKLDLNADGKMDLVLVGEFLPITILINTDSGFQNQTSSYFKNELSGWWGSLSKADMDGDGDLDLIAGNFGLNSQFEANENKSLRLYASDFDQNGSIDPILECFVGDKMYPFPSRDELLDQMVGMRSRFTDYASYSKATMQDLFSSKELENAQILEANILESVYLENTGSGFNVKPLPRIAQSFPIYAILPIDINKDGNQDLILGGNQSFTRIRIGVIDAGLGLVMLGDGNGNFSPISPAESGISIKGDIKSFLPIQTDLGTQILVGVNQQPLQSFHLK</sequence>
<protein>
    <submittedName>
        <fullName evidence="3">Repeat domain-containing protein</fullName>
    </submittedName>
</protein>
<dbReference type="PANTHER" id="PTHR16026">
    <property type="entry name" value="CARTILAGE ACIDIC PROTEIN 1"/>
    <property type="match status" value="1"/>
</dbReference>
<dbReference type="InterPro" id="IPR011519">
    <property type="entry name" value="UnbV_ASPIC"/>
</dbReference>
<name>A0A1N6DE78_9BACT</name>
<dbReference type="Pfam" id="PF07593">
    <property type="entry name" value="UnbV_ASPIC"/>
    <property type="match status" value="1"/>
</dbReference>
<organism evidence="3 4">
    <name type="scientific">Algoriphagus halophilus</name>
    <dbReference type="NCBI Taxonomy" id="226505"/>
    <lineage>
        <taxon>Bacteria</taxon>
        <taxon>Pseudomonadati</taxon>
        <taxon>Bacteroidota</taxon>
        <taxon>Cytophagia</taxon>
        <taxon>Cytophagales</taxon>
        <taxon>Cyclobacteriaceae</taxon>
        <taxon>Algoriphagus</taxon>
    </lineage>
</organism>
<accession>A0A1N6DE78</accession>
<keyword evidence="1" id="KW-0732">Signal</keyword>
<evidence type="ECO:0000259" key="2">
    <source>
        <dbReference type="Pfam" id="PF07593"/>
    </source>
</evidence>
<evidence type="ECO:0000313" key="3">
    <source>
        <dbReference type="EMBL" id="SIN68973.1"/>
    </source>
</evidence>
<dbReference type="Pfam" id="PF13517">
    <property type="entry name" value="FG-GAP_3"/>
    <property type="match status" value="5"/>
</dbReference>
<dbReference type="AlphaFoldDB" id="A0A1N6DE78"/>
<feature type="domain" description="ASPIC/UnbV" evidence="2">
    <location>
        <begin position="525"/>
        <end position="592"/>
    </location>
</feature>
<dbReference type="InterPro" id="IPR027039">
    <property type="entry name" value="Crtac1"/>
</dbReference>
<evidence type="ECO:0000313" key="4">
    <source>
        <dbReference type="Proteomes" id="UP000185221"/>
    </source>
</evidence>
<dbReference type="InterPro" id="IPR028994">
    <property type="entry name" value="Integrin_alpha_N"/>
</dbReference>
<dbReference type="Gene3D" id="2.130.10.130">
    <property type="entry name" value="Integrin alpha, N-terminal"/>
    <property type="match status" value="3"/>
</dbReference>
<evidence type="ECO:0000256" key="1">
    <source>
        <dbReference type="ARBA" id="ARBA00022729"/>
    </source>
</evidence>
<proteinExistence type="predicted"/>
<gene>
    <name evidence="3" type="ORF">SAMN05444394_0763</name>
</gene>
<dbReference type="Proteomes" id="UP000185221">
    <property type="component" value="Unassembled WGS sequence"/>
</dbReference>
<dbReference type="InterPro" id="IPR013517">
    <property type="entry name" value="FG-GAP"/>
</dbReference>
<dbReference type="RefSeq" id="WP_074223488.1">
    <property type="nucleotide sequence ID" value="NZ_FSRC01000001.1"/>
</dbReference>
<reference evidence="4" key="1">
    <citation type="submission" date="2016-11" db="EMBL/GenBank/DDBJ databases">
        <authorList>
            <person name="Varghese N."/>
            <person name="Submissions S."/>
        </authorList>
    </citation>
    <scope>NUCLEOTIDE SEQUENCE [LARGE SCALE GENOMIC DNA]</scope>
    <source>
        <strain evidence="4">DSM 15292</strain>
    </source>
</reference>
<dbReference type="EMBL" id="FSRC01000001">
    <property type="protein sequence ID" value="SIN68973.1"/>
    <property type="molecule type" value="Genomic_DNA"/>
</dbReference>
<dbReference type="OrthoDB" id="9816120at2"/>
<keyword evidence="4" id="KW-1185">Reference proteome</keyword>